<feature type="compositionally biased region" description="Basic and acidic residues" evidence="1">
    <location>
        <begin position="160"/>
        <end position="173"/>
    </location>
</feature>
<feature type="compositionally biased region" description="Polar residues" evidence="1">
    <location>
        <begin position="1325"/>
        <end position="1340"/>
    </location>
</feature>
<feature type="compositionally biased region" description="Basic and acidic residues" evidence="1">
    <location>
        <begin position="1160"/>
        <end position="1172"/>
    </location>
</feature>
<feature type="compositionally biased region" description="Basic residues" evidence="1">
    <location>
        <begin position="1391"/>
        <end position="1404"/>
    </location>
</feature>
<feature type="compositionally biased region" description="Polar residues" evidence="1">
    <location>
        <begin position="1365"/>
        <end position="1375"/>
    </location>
</feature>
<feature type="compositionally biased region" description="Polar residues" evidence="1">
    <location>
        <begin position="210"/>
        <end position="223"/>
    </location>
</feature>
<feature type="compositionally biased region" description="Polar residues" evidence="1">
    <location>
        <begin position="737"/>
        <end position="759"/>
    </location>
</feature>
<feature type="compositionally biased region" description="Basic and acidic residues" evidence="1">
    <location>
        <begin position="335"/>
        <end position="353"/>
    </location>
</feature>
<evidence type="ECO:0000313" key="3">
    <source>
        <dbReference type="Proteomes" id="UP000031516"/>
    </source>
</evidence>
<protein>
    <submittedName>
        <fullName evidence="2">WGS project CCBQ000000000 data, contig 00099</fullName>
    </submittedName>
</protein>
<feature type="compositionally biased region" description="Polar residues" evidence="1">
    <location>
        <begin position="1128"/>
        <end position="1155"/>
    </location>
</feature>
<reference evidence="2 3" key="1">
    <citation type="submission" date="2014-03" db="EMBL/GenBank/DDBJ databases">
        <title>The genome of Kluyveromyces dobzhanskii.</title>
        <authorList>
            <person name="Nystedt B."/>
            <person name="Astrom S."/>
        </authorList>
    </citation>
    <scope>NUCLEOTIDE SEQUENCE [LARGE SCALE GENOMIC DNA]</scope>
    <source>
        <strain evidence="2 3">CBS 2104</strain>
    </source>
</reference>
<proteinExistence type="predicted"/>
<gene>
    <name evidence="2" type="ORF">KLDO_g1348</name>
</gene>
<evidence type="ECO:0000256" key="1">
    <source>
        <dbReference type="SAM" id="MobiDB-lite"/>
    </source>
</evidence>
<keyword evidence="3" id="KW-1185">Reference proteome</keyword>
<accession>A0A0A8L1V6</accession>
<feature type="region of interest" description="Disordered" evidence="1">
    <location>
        <begin position="418"/>
        <end position="491"/>
    </location>
</feature>
<dbReference type="OrthoDB" id="10654814at2759"/>
<organism evidence="2 3">
    <name type="scientific">Kluyveromyces dobzhanskii CBS 2104</name>
    <dbReference type="NCBI Taxonomy" id="1427455"/>
    <lineage>
        <taxon>Eukaryota</taxon>
        <taxon>Fungi</taxon>
        <taxon>Dikarya</taxon>
        <taxon>Ascomycota</taxon>
        <taxon>Saccharomycotina</taxon>
        <taxon>Saccharomycetes</taxon>
        <taxon>Saccharomycetales</taxon>
        <taxon>Saccharomycetaceae</taxon>
        <taxon>Kluyveromyces</taxon>
    </lineage>
</organism>
<feature type="region of interest" description="Disordered" evidence="1">
    <location>
        <begin position="1325"/>
        <end position="1419"/>
    </location>
</feature>
<sequence>MSDRQQLYRFEKSLTAKSFRRYESPLTRKRINLLEHKQSNGNNQLIKYKKPKNESARKLLSYETEDTVSLMQSLIKKGKDLLASVSKEEKSLQNELEANVRNEQLRLQYIEELIGGETKELHHDCSTGSAVSAELNAEFGTKPQLLSESEDSIIILSDNEEQKDIELTDDEKYPSNVERSLTEDSVDYSEGDSVVTSEQPDSSIPDITMQDHSQADNNSNENNDLLHEPSEVVSSEHSNEPTSHLKSTFTQGSVPNGSLDLDVSARSDSSDSEVESEKVDIPFDNYYTNSEENEEDFIIPEQPDKYRGDSGMDSIASQSSEDENFDENNGASIDHSSEPQKPTEVDSDSHRNDSGVYQASDEVPTSDYKHEPEQNQIPNVEHSEDKQQFLQTSTLSDELTTIASQALAQLNAGTNIYEHSRDMMKEEAEPSEQNSPSYGEEYFHEQEIISEENHSSSEDSEAVLENDDSPSQSDHYKENSRSDGVGELGEYSYQSDMTNNVYGLITDNDHSILLKTLEQSPASDNYDSIQENKEDTPAKYPDSNLDIADQNNIAFDLYTKDASETPNIETSVELIKDVEISKMEAKQESLFSQQMRPVCQAGPKYTLTFSDSFSDEDNPQLGPKDEENANPVYQSAFSVDPFDSKSEGSNNEKSDLNELLTVLGYPALQKSEPCEVSDIAQPSLDHINVATPPREASVKEQTELESFDNGMHNTSAEIFHDAVLFQSPLPNREESDQNQGSSDVSPENGAENSPALTDSLTDEGKTKIPLFIDKETIRLATSPIRPPCAEESVDDSSIPSDEAKMMGEFSPAKGSLEFQGSLSPHDIPIFNLNSVNITGNRSPVRMQGLQSTLERASAEHIFNNKTKDAQIADANSYPALSSDFSSNKRSVPEIKIPLFVHRGESHEVASPFEDRAQTKTSTELSDYVESVMNEPTKNENQGPIITEPLDVQVHTRSVSFIEVEELVSEDIKDIGIEKILTEPEISLSASPELIQDTVELEELVFEQASHLEVESTMESESVLKSNPTLNEVTTKIGETIKIKEQIESKISESIESAQYISKDASAIMNKPLLCEKETLSENAVQGEINSESNEIMDETSDLSDTTGRRVLTFSSSSMKQVHGHTLEESNTCKTDAATGNNSNIKNSLKESSLPSLANAKESDNNDVSKDPLPKPSFGKTILSSPLKVWHNLARGVKSIGDAATEFVGAVGTVEVDSDVHSTHSDQSGIESEMSESQSDAAAVGDIETININTKQTELKPPKFEAESAEPQITDLYTTLQTMESITNRIEDPQNTYDHEESTQQISRSIPSDVLVDNTIELSLAMSPSNSGTINHEATQTPRKEASIPIDVKSEEQSAADIPVTIGSSEPLQQRTPVKKRPRSTDTSVLKSSKRKQKKKRRRARITTSVARNLRSKSKK</sequence>
<feature type="region of interest" description="Disordered" evidence="1">
    <location>
        <begin position="157"/>
        <end position="392"/>
    </location>
</feature>
<feature type="region of interest" description="Disordered" evidence="1">
    <location>
        <begin position="522"/>
        <end position="543"/>
    </location>
</feature>
<evidence type="ECO:0000313" key="2">
    <source>
        <dbReference type="EMBL" id="CDO93042.1"/>
    </source>
</evidence>
<feature type="compositionally biased region" description="Acidic residues" evidence="1">
    <location>
        <begin position="458"/>
        <end position="468"/>
    </location>
</feature>
<comment type="caution">
    <text evidence="2">The sequence shown here is derived from an EMBL/GenBank/DDBJ whole genome shotgun (WGS) entry which is preliminary data.</text>
</comment>
<feature type="region of interest" description="Disordered" evidence="1">
    <location>
        <begin position="730"/>
        <end position="762"/>
    </location>
</feature>
<feature type="compositionally biased region" description="Basic and acidic residues" evidence="1">
    <location>
        <begin position="418"/>
        <end position="428"/>
    </location>
</feature>
<dbReference type="Proteomes" id="UP000031516">
    <property type="component" value="Unassembled WGS sequence"/>
</dbReference>
<feature type="region of interest" description="Disordered" evidence="1">
    <location>
        <begin position="609"/>
        <end position="629"/>
    </location>
</feature>
<feature type="compositionally biased region" description="Basic and acidic residues" evidence="1">
    <location>
        <begin position="1341"/>
        <end position="1355"/>
    </location>
</feature>
<name>A0A0A8L1V6_9SACH</name>
<feature type="compositionally biased region" description="Basic and acidic residues" evidence="1">
    <location>
        <begin position="441"/>
        <end position="457"/>
    </location>
</feature>
<dbReference type="EMBL" id="CCBQ010000019">
    <property type="protein sequence ID" value="CDO93042.1"/>
    <property type="molecule type" value="Genomic_DNA"/>
</dbReference>
<feature type="compositionally biased region" description="Basic and acidic residues" evidence="1">
    <location>
        <begin position="263"/>
        <end position="281"/>
    </location>
</feature>
<feature type="region of interest" description="Disordered" evidence="1">
    <location>
        <begin position="1115"/>
        <end position="1173"/>
    </location>
</feature>
<feature type="compositionally biased region" description="Polar residues" evidence="1">
    <location>
        <begin position="242"/>
        <end position="256"/>
    </location>
</feature>